<evidence type="ECO:0000313" key="7">
    <source>
        <dbReference type="EMBL" id="ADE55315.1"/>
    </source>
</evidence>
<dbReference type="eggNOG" id="COG0392">
    <property type="taxonomic scope" value="Bacteria"/>
</dbReference>
<evidence type="ECO:0000256" key="5">
    <source>
        <dbReference type="ARBA" id="ARBA00023136"/>
    </source>
</evidence>
<sequence>MGTKALKWAARVLGTLLAIAALWYFLNAVFEQSNGLGVYTWSTQDLALGVLLSVCVIGQMWISSFGWGAVLSLLGVDVTVRKLVGIVYLSQFARYLPGNVGHHIGRVALLKREGVAVSIAGLSILLETIIMLLFAALLAVFFADGISAVLSQWISMRTLQVIGLGVVLCVGSLVVFASYAGWFRRILAAITVCEPAVVMRKCTVLGLSYLLNFLFLGASAWFIGATMFGLGDGSFFWVIGSLSLAWLVGTVVPGAPAGVGVREVVALTLLADVYGEATAAVLVVHRLTLTVGDLWTFLAGLIVYPRATKTC</sequence>
<keyword evidence="2" id="KW-1003">Cell membrane</keyword>
<organism evidence="7 8">
    <name type="scientific">Coraliomargarita akajimensis (strain DSM 45221 / IAM 15411 / JCM 23193 / KCTC 12865 / 04OKA010-24)</name>
    <dbReference type="NCBI Taxonomy" id="583355"/>
    <lineage>
        <taxon>Bacteria</taxon>
        <taxon>Pseudomonadati</taxon>
        <taxon>Verrucomicrobiota</taxon>
        <taxon>Opitutia</taxon>
        <taxon>Puniceicoccales</taxon>
        <taxon>Coraliomargaritaceae</taxon>
        <taxon>Coraliomargarita</taxon>
    </lineage>
</organism>
<accession>D5EMS5</accession>
<evidence type="ECO:0000256" key="6">
    <source>
        <dbReference type="SAM" id="Phobius"/>
    </source>
</evidence>
<feature type="transmembrane region" description="Helical" evidence="6">
    <location>
        <begin position="234"/>
        <end position="252"/>
    </location>
</feature>
<dbReference type="GO" id="GO:0005886">
    <property type="term" value="C:plasma membrane"/>
    <property type="evidence" value="ECO:0007669"/>
    <property type="project" value="UniProtKB-SubCell"/>
</dbReference>
<keyword evidence="8" id="KW-1185">Reference proteome</keyword>
<dbReference type="HOGENOM" id="CLU_051659_0_0_0"/>
<feature type="transmembrane region" description="Helical" evidence="6">
    <location>
        <begin position="204"/>
        <end position="228"/>
    </location>
</feature>
<dbReference type="AlphaFoldDB" id="D5EMS5"/>
<dbReference type="KEGG" id="caa:Caka_2298"/>
<evidence type="ECO:0000256" key="1">
    <source>
        <dbReference type="ARBA" id="ARBA00004651"/>
    </source>
</evidence>
<keyword evidence="3 6" id="KW-0812">Transmembrane</keyword>
<evidence type="ECO:0000256" key="4">
    <source>
        <dbReference type="ARBA" id="ARBA00022989"/>
    </source>
</evidence>
<dbReference type="Pfam" id="PF03706">
    <property type="entry name" value="LPG_synthase_TM"/>
    <property type="match status" value="1"/>
</dbReference>
<dbReference type="OrthoDB" id="2542372at2"/>
<proteinExistence type="predicted"/>
<comment type="subcellular location">
    <subcellularLocation>
        <location evidence="1">Cell membrane</location>
        <topology evidence="1">Multi-pass membrane protein</topology>
    </subcellularLocation>
</comment>
<dbReference type="RefSeq" id="WP_013044037.1">
    <property type="nucleotide sequence ID" value="NC_014008.1"/>
</dbReference>
<evidence type="ECO:0000313" key="8">
    <source>
        <dbReference type="Proteomes" id="UP000000925"/>
    </source>
</evidence>
<feature type="transmembrane region" description="Helical" evidence="6">
    <location>
        <begin position="162"/>
        <end position="183"/>
    </location>
</feature>
<dbReference type="Proteomes" id="UP000000925">
    <property type="component" value="Chromosome"/>
</dbReference>
<evidence type="ECO:0000256" key="2">
    <source>
        <dbReference type="ARBA" id="ARBA00022475"/>
    </source>
</evidence>
<keyword evidence="5 6" id="KW-0472">Membrane</keyword>
<feature type="transmembrane region" description="Helical" evidence="6">
    <location>
        <begin position="115"/>
        <end position="142"/>
    </location>
</feature>
<gene>
    <name evidence="7" type="ordered locus">Caka_2298</name>
</gene>
<protein>
    <submittedName>
        <fullName evidence="7">Uncharacterized protein</fullName>
    </submittedName>
</protein>
<keyword evidence="4 6" id="KW-1133">Transmembrane helix</keyword>
<dbReference type="EMBL" id="CP001998">
    <property type="protein sequence ID" value="ADE55315.1"/>
    <property type="molecule type" value="Genomic_DNA"/>
</dbReference>
<feature type="transmembrane region" description="Helical" evidence="6">
    <location>
        <begin position="12"/>
        <end position="30"/>
    </location>
</feature>
<dbReference type="InterPro" id="IPR022791">
    <property type="entry name" value="L-PG_synthase/AglD"/>
</dbReference>
<name>D5EMS5_CORAD</name>
<feature type="transmembrane region" description="Helical" evidence="6">
    <location>
        <begin position="50"/>
        <end position="74"/>
    </location>
</feature>
<reference evidence="7 8" key="1">
    <citation type="journal article" date="2010" name="Stand. Genomic Sci.">
        <title>Complete genome sequence of Coraliomargarita akajimensis type strain (04OKA010-24).</title>
        <authorList>
            <person name="Mavromatis K."/>
            <person name="Abt B."/>
            <person name="Brambilla E."/>
            <person name="Lapidus A."/>
            <person name="Copeland A."/>
            <person name="Deshpande S."/>
            <person name="Nolan M."/>
            <person name="Lucas S."/>
            <person name="Tice H."/>
            <person name="Cheng J.F."/>
            <person name="Han C."/>
            <person name="Detter J.C."/>
            <person name="Woyke T."/>
            <person name="Goodwin L."/>
            <person name="Pitluck S."/>
            <person name="Held B."/>
            <person name="Brettin T."/>
            <person name="Tapia R."/>
            <person name="Ivanova N."/>
            <person name="Mikhailova N."/>
            <person name="Pati A."/>
            <person name="Liolios K."/>
            <person name="Chen A."/>
            <person name="Palaniappan K."/>
            <person name="Land M."/>
            <person name="Hauser L."/>
            <person name="Chang Y.J."/>
            <person name="Jeffries C.D."/>
            <person name="Rohde M."/>
            <person name="Goker M."/>
            <person name="Bristow J."/>
            <person name="Eisen J.A."/>
            <person name="Markowitz V."/>
            <person name="Hugenholtz P."/>
            <person name="Klenk H.P."/>
            <person name="Kyrpides N.C."/>
        </authorList>
    </citation>
    <scope>NUCLEOTIDE SEQUENCE [LARGE SCALE GENOMIC DNA]</scope>
    <source>
        <strain evidence="8">DSM 45221 / IAM 15411 / JCM 23193 / KCTC 12865</strain>
    </source>
</reference>
<evidence type="ECO:0000256" key="3">
    <source>
        <dbReference type="ARBA" id="ARBA00022692"/>
    </source>
</evidence>
<dbReference type="STRING" id="583355.Caka_2298"/>
<dbReference type="TCDB" id="9.B.227.2.3">
    <property type="family name" value="the uncharacterized 9 or 10 tms protein (yndj) family"/>
</dbReference>